<gene>
    <name evidence="6" type="ORF">UV8b_00119</name>
</gene>
<keyword evidence="2" id="KW-0808">Transferase</keyword>
<comment type="pathway">
    <text evidence="1">Secondary metabolite biosynthesis.</text>
</comment>
<evidence type="ECO:0000256" key="4">
    <source>
        <dbReference type="ARBA" id="ARBA00038314"/>
    </source>
</evidence>
<name>A0A8E5HID4_USTVR</name>
<evidence type="ECO:0000259" key="5">
    <source>
        <dbReference type="Pfam" id="PF13649"/>
    </source>
</evidence>
<keyword evidence="3" id="KW-0949">S-adenosyl-L-methionine</keyword>
<dbReference type="PANTHER" id="PTHR35897">
    <property type="entry name" value="METHYLTRANSFERASE AUSD"/>
    <property type="match status" value="1"/>
</dbReference>
<dbReference type="CDD" id="cd02440">
    <property type="entry name" value="AdoMet_MTases"/>
    <property type="match status" value="1"/>
</dbReference>
<dbReference type="Pfam" id="PF13649">
    <property type="entry name" value="Methyltransf_25"/>
    <property type="match status" value="1"/>
</dbReference>
<accession>A0A8E5HID4</accession>
<dbReference type="PANTHER" id="PTHR35897:SF1">
    <property type="entry name" value="METHYLTRANSFERASE AUSD"/>
    <property type="match status" value="1"/>
</dbReference>
<dbReference type="AlphaFoldDB" id="A0A8E5HID4"/>
<dbReference type="InterPro" id="IPR041698">
    <property type="entry name" value="Methyltransf_25"/>
</dbReference>
<dbReference type="KEGG" id="uvi:66060897"/>
<dbReference type="Gene3D" id="3.40.50.150">
    <property type="entry name" value="Vaccinia Virus protein VP39"/>
    <property type="match status" value="1"/>
</dbReference>
<keyword evidence="7" id="KW-1185">Reference proteome</keyword>
<dbReference type="RefSeq" id="XP_042993551.1">
    <property type="nucleotide sequence ID" value="XM_043137617.1"/>
</dbReference>
<dbReference type="SUPFAM" id="SSF53335">
    <property type="entry name" value="S-adenosyl-L-methionine-dependent methyltransferases"/>
    <property type="match status" value="1"/>
</dbReference>
<dbReference type="Proteomes" id="UP000027002">
    <property type="component" value="Chromosome 1"/>
</dbReference>
<feature type="domain" description="Methyltransferase" evidence="5">
    <location>
        <begin position="139"/>
        <end position="238"/>
    </location>
</feature>
<organism evidence="6 7">
    <name type="scientific">Ustilaginoidea virens</name>
    <name type="common">Rice false smut fungus</name>
    <name type="synonym">Villosiclava virens</name>
    <dbReference type="NCBI Taxonomy" id="1159556"/>
    <lineage>
        <taxon>Eukaryota</taxon>
        <taxon>Fungi</taxon>
        <taxon>Dikarya</taxon>
        <taxon>Ascomycota</taxon>
        <taxon>Pezizomycotina</taxon>
        <taxon>Sordariomycetes</taxon>
        <taxon>Hypocreomycetidae</taxon>
        <taxon>Hypocreales</taxon>
        <taxon>Clavicipitaceae</taxon>
        <taxon>Ustilaginoidea</taxon>
    </lineage>
</organism>
<dbReference type="InterPro" id="IPR051654">
    <property type="entry name" value="Meroterpenoid_MTases"/>
</dbReference>
<evidence type="ECO:0000256" key="2">
    <source>
        <dbReference type="ARBA" id="ARBA00022679"/>
    </source>
</evidence>
<protein>
    <recommendedName>
        <fullName evidence="5">Methyltransferase domain-containing protein</fullName>
    </recommendedName>
</protein>
<dbReference type="GO" id="GO:0016740">
    <property type="term" value="F:transferase activity"/>
    <property type="evidence" value="ECO:0007669"/>
    <property type="project" value="UniProtKB-KW"/>
</dbReference>
<evidence type="ECO:0000256" key="3">
    <source>
        <dbReference type="ARBA" id="ARBA00022691"/>
    </source>
</evidence>
<comment type="similarity">
    <text evidence="4">Belongs to the class I-like SAM-binding methyltransferase superfamily.</text>
</comment>
<sequence>MAMREFPFRTFNSGIAFGCSVLSFADFCITTRQLFYELAKTPISMDSSSVPWTNENAALLPWYVQELREVNEPARELFEKYAGLPAEEVIPHIQSVRDSALAIMPYPCIGAFAFLELSLMRLACYGEVKDRVKAGAKFLDLGCCFGQDLRKLVMDGASSENVFGSDANASFIALGYKLFRDHGALQDRFIVADLLNPGEALKKLQGDIDIINAQLFFHLFDMDEQVRIIRSVLGLLRPTTNTLLVGSQVGSATAKLQRVPSLGNVFVHSPESWAMLWEKMGAETGTKWQVRTDRGEPKRLDLIHAVHGEEAYLMTFEVRRIE</sequence>
<dbReference type="InterPro" id="IPR029063">
    <property type="entry name" value="SAM-dependent_MTases_sf"/>
</dbReference>
<evidence type="ECO:0000313" key="6">
    <source>
        <dbReference type="EMBL" id="QUC15878.1"/>
    </source>
</evidence>
<dbReference type="OrthoDB" id="2094832at2759"/>
<evidence type="ECO:0000313" key="7">
    <source>
        <dbReference type="Proteomes" id="UP000027002"/>
    </source>
</evidence>
<evidence type="ECO:0000256" key="1">
    <source>
        <dbReference type="ARBA" id="ARBA00005179"/>
    </source>
</evidence>
<proteinExistence type="inferred from homology"/>
<dbReference type="EMBL" id="CP072753">
    <property type="protein sequence ID" value="QUC15878.1"/>
    <property type="molecule type" value="Genomic_DNA"/>
</dbReference>
<dbReference type="GeneID" id="66060897"/>
<reference evidence="6" key="1">
    <citation type="submission" date="2020-03" db="EMBL/GenBank/DDBJ databases">
        <title>A mixture of massive structural variations and highly conserved coding sequences in Ustilaginoidea virens genome.</title>
        <authorList>
            <person name="Zhang K."/>
            <person name="Zhao Z."/>
            <person name="Zhang Z."/>
            <person name="Li Y."/>
            <person name="Hsiang T."/>
            <person name="Sun W."/>
        </authorList>
    </citation>
    <scope>NUCLEOTIDE SEQUENCE</scope>
    <source>
        <strain evidence="6">UV-8b</strain>
    </source>
</reference>